<reference evidence="4 5" key="1">
    <citation type="submission" date="2017-01" db="EMBL/GenBank/DDBJ databases">
        <authorList>
            <person name="Mah S.A."/>
            <person name="Swanson W.J."/>
            <person name="Moy G.W."/>
            <person name="Vacquier V.D."/>
        </authorList>
    </citation>
    <scope>NUCLEOTIDE SEQUENCE [LARGE SCALE GENOMIC DNA]</scope>
    <source>
        <strain evidence="4 5">DSM 21219</strain>
    </source>
</reference>
<feature type="domain" description="Thiamine phosphate synthase/TenI" evidence="3">
    <location>
        <begin position="9"/>
        <end position="175"/>
    </location>
</feature>
<dbReference type="InterPro" id="IPR036206">
    <property type="entry name" value="ThiamineP_synth_sf"/>
</dbReference>
<dbReference type="OrthoDB" id="7159061at2"/>
<dbReference type="AlphaFoldDB" id="A0A1R3W8B8"/>
<protein>
    <submittedName>
        <fullName evidence="4">Thiamine-phosphate pyrophosphorylase</fullName>
    </submittedName>
</protein>
<dbReference type="Proteomes" id="UP000192455">
    <property type="component" value="Unassembled WGS sequence"/>
</dbReference>
<dbReference type="PANTHER" id="PTHR20857:SF15">
    <property type="entry name" value="THIAMINE-PHOSPHATE SYNTHASE"/>
    <property type="match status" value="1"/>
</dbReference>
<dbReference type="GO" id="GO:0005737">
    <property type="term" value="C:cytoplasm"/>
    <property type="evidence" value="ECO:0007669"/>
    <property type="project" value="TreeGrafter"/>
</dbReference>
<dbReference type="GO" id="GO:0004789">
    <property type="term" value="F:thiamine-phosphate diphosphorylase activity"/>
    <property type="evidence" value="ECO:0007669"/>
    <property type="project" value="TreeGrafter"/>
</dbReference>
<evidence type="ECO:0000256" key="1">
    <source>
        <dbReference type="ARBA" id="ARBA00004948"/>
    </source>
</evidence>
<evidence type="ECO:0000256" key="2">
    <source>
        <dbReference type="ARBA" id="ARBA00022977"/>
    </source>
</evidence>
<gene>
    <name evidence="4" type="ORF">SAMN05421849_0115</name>
</gene>
<dbReference type="CDD" id="cd00564">
    <property type="entry name" value="TMP_TenI"/>
    <property type="match status" value="1"/>
</dbReference>
<dbReference type="Gene3D" id="3.20.20.70">
    <property type="entry name" value="Aldolase class I"/>
    <property type="match status" value="1"/>
</dbReference>
<dbReference type="STRING" id="515897.SAMN05421849_0115"/>
<dbReference type="InterPro" id="IPR013785">
    <property type="entry name" value="Aldolase_TIM"/>
</dbReference>
<evidence type="ECO:0000313" key="4">
    <source>
        <dbReference type="EMBL" id="SIT74193.1"/>
    </source>
</evidence>
<keyword evidence="5" id="KW-1185">Reference proteome</keyword>
<dbReference type="InterPro" id="IPR022998">
    <property type="entry name" value="ThiamineP_synth_TenI"/>
</dbReference>
<accession>A0A1R3W8B8</accession>
<dbReference type="PANTHER" id="PTHR20857">
    <property type="entry name" value="THIAMINE-PHOSPHATE PYROPHOSPHORYLASE"/>
    <property type="match status" value="1"/>
</dbReference>
<dbReference type="SUPFAM" id="SSF51391">
    <property type="entry name" value="Thiamin phosphate synthase"/>
    <property type="match status" value="1"/>
</dbReference>
<dbReference type="GO" id="GO:0009228">
    <property type="term" value="P:thiamine biosynthetic process"/>
    <property type="evidence" value="ECO:0007669"/>
    <property type="project" value="UniProtKB-KW"/>
</dbReference>
<dbReference type="RefSeq" id="WP_076646309.1">
    <property type="nucleotide sequence ID" value="NZ_FTPS01000001.1"/>
</dbReference>
<comment type="pathway">
    <text evidence="1">Cofactor biosynthesis; thiamine diphosphate biosynthesis.</text>
</comment>
<proteinExistence type="predicted"/>
<dbReference type="Pfam" id="PF02581">
    <property type="entry name" value="TMP-TENI"/>
    <property type="match status" value="1"/>
</dbReference>
<evidence type="ECO:0000259" key="3">
    <source>
        <dbReference type="Pfam" id="PF02581"/>
    </source>
</evidence>
<keyword evidence="2" id="KW-0784">Thiamine biosynthesis</keyword>
<dbReference type="EMBL" id="FTPS01000001">
    <property type="protein sequence ID" value="SIT74193.1"/>
    <property type="molecule type" value="Genomic_DNA"/>
</dbReference>
<name>A0A1R3W8B8_9RHOB</name>
<evidence type="ECO:0000313" key="5">
    <source>
        <dbReference type="Proteomes" id="UP000192455"/>
    </source>
</evidence>
<organism evidence="4 5">
    <name type="scientific">Pontibaca methylaminivorans</name>
    <dbReference type="NCBI Taxonomy" id="515897"/>
    <lineage>
        <taxon>Bacteria</taxon>
        <taxon>Pseudomonadati</taxon>
        <taxon>Pseudomonadota</taxon>
        <taxon>Alphaproteobacteria</taxon>
        <taxon>Rhodobacterales</taxon>
        <taxon>Roseobacteraceae</taxon>
        <taxon>Pontibaca</taxon>
    </lineage>
</organism>
<sequence length="211" mass="22352">MSTDEQPQLYLITPPRIDPGFPDLLARILDAREVACLRLDLAGAREEDIARHADPLREVAHAREVALVISDHVLLAQRLGLDGVHLRDGARSVRVARHMLGADAIIGSYCGTSRHEGMNAGEAGADYIGFGPVGETGLGDGSRAEGDLFAWWSDLIEIPVVAEGGLTPDLVAMLAPVTDFFGIGAEIWDHEAPLAALDALLAPLGNGPAAR</sequence>